<dbReference type="AlphaFoldDB" id="A0AAN9HZN6"/>
<evidence type="ECO:0000256" key="1">
    <source>
        <dbReference type="ARBA" id="ARBA00010688"/>
    </source>
</evidence>
<sequence>MRLILSLCLLEGFDTFPTLLFSDGCCLIDHRMIYGLCLNFKFKFKFVPSLDSFPIDWTDNAEEIVIKISQWPKASGTHKRVTVITQGADPVCVAEDGKVKLFPVILLPKEKLVDTNGAASIDPKACSCFESYAKFLFIIIATDIVVVIEYGESSELPSSKPVQPPRTSSKRSMKLKTQN</sequence>
<keyword evidence="5" id="KW-0378">Hydrolase</keyword>
<dbReference type="SUPFAM" id="SSF53613">
    <property type="entry name" value="Ribokinase-like"/>
    <property type="match status" value="1"/>
</dbReference>
<dbReference type="GO" id="GO:0006166">
    <property type="term" value="P:purine ribonucleoside salvage"/>
    <property type="evidence" value="ECO:0007669"/>
    <property type="project" value="UniProtKB-KW"/>
</dbReference>
<dbReference type="GO" id="GO:0044209">
    <property type="term" value="P:AMP salvage"/>
    <property type="evidence" value="ECO:0007669"/>
    <property type="project" value="UniProtKB-UniRule"/>
</dbReference>
<keyword evidence="2 9" id="KW-0808">Transferase</keyword>
<evidence type="ECO:0000256" key="4">
    <source>
        <dbReference type="ARBA" id="ARBA00022777"/>
    </source>
</evidence>
<comment type="catalytic activity">
    <reaction evidence="9">
        <text>adenosine + ATP = AMP + ADP + H(+)</text>
        <dbReference type="Rhea" id="RHEA:20824"/>
        <dbReference type="ChEBI" id="CHEBI:15378"/>
        <dbReference type="ChEBI" id="CHEBI:16335"/>
        <dbReference type="ChEBI" id="CHEBI:30616"/>
        <dbReference type="ChEBI" id="CHEBI:456215"/>
        <dbReference type="ChEBI" id="CHEBI:456216"/>
        <dbReference type="EC" id="2.7.1.20"/>
    </reaction>
</comment>
<keyword evidence="8" id="KW-0326">Glycosidase</keyword>
<dbReference type="EC" id="2.7.1.20" evidence="9"/>
<feature type="signal peptide" evidence="11">
    <location>
        <begin position="1"/>
        <end position="15"/>
    </location>
</feature>
<proteinExistence type="inferred from homology"/>
<evidence type="ECO:0000256" key="10">
    <source>
        <dbReference type="SAM" id="MobiDB-lite"/>
    </source>
</evidence>
<evidence type="ECO:0000313" key="13">
    <source>
        <dbReference type="Proteomes" id="UP001372338"/>
    </source>
</evidence>
<dbReference type="GO" id="GO:0005524">
    <property type="term" value="F:ATP binding"/>
    <property type="evidence" value="ECO:0007669"/>
    <property type="project" value="UniProtKB-UniRule"/>
</dbReference>
<gene>
    <name evidence="12" type="ORF">RIF29_26092</name>
</gene>
<keyword evidence="11" id="KW-0732">Signal</keyword>
<dbReference type="GO" id="GO:0005634">
    <property type="term" value="C:nucleus"/>
    <property type="evidence" value="ECO:0007669"/>
    <property type="project" value="TreeGrafter"/>
</dbReference>
<evidence type="ECO:0000256" key="2">
    <source>
        <dbReference type="ARBA" id="ARBA00022679"/>
    </source>
</evidence>
<evidence type="ECO:0000256" key="3">
    <source>
        <dbReference type="ARBA" id="ARBA00022741"/>
    </source>
</evidence>
<dbReference type="InterPro" id="IPR001805">
    <property type="entry name" value="Adenokinase"/>
</dbReference>
<name>A0AAN9HZN6_CROPI</name>
<dbReference type="Proteomes" id="UP001372338">
    <property type="component" value="Unassembled WGS sequence"/>
</dbReference>
<dbReference type="PANTHER" id="PTHR45769:SF3">
    <property type="entry name" value="ADENOSINE KINASE"/>
    <property type="match status" value="1"/>
</dbReference>
<evidence type="ECO:0000256" key="11">
    <source>
        <dbReference type="SAM" id="SignalP"/>
    </source>
</evidence>
<keyword evidence="4 9" id="KW-0418">Kinase</keyword>
<dbReference type="InterPro" id="IPR024746">
    <property type="entry name" value="Glyco_hydro_100"/>
</dbReference>
<protein>
    <recommendedName>
        <fullName evidence="9">Adenosine kinase</fullName>
        <shortName evidence="9">AK</shortName>
        <ecNumber evidence="9">2.7.1.20</ecNumber>
    </recommendedName>
    <alternativeName>
        <fullName evidence="9">Adenosine 5'-phosphotransferase</fullName>
    </alternativeName>
</protein>
<comment type="similarity">
    <text evidence="1 9">Belongs to the carbohydrate kinase PfkB family.</text>
</comment>
<evidence type="ECO:0000256" key="9">
    <source>
        <dbReference type="RuleBase" id="RU368116"/>
    </source>
</evidence>
<feature type="compositionally biased region" description="Polar residues" evidence="10">
    <location>
        <begin position="155"/>
        <end position="167"/>
    </location>
</feature>
<evidence type="ECO:0000256" key="7">
    <source>
        <dbReference type="ARBA" id="ARBA00023277"/>
    </source>
</evidence>
<reference evidence="12 13" key="1">
    <citation type="submission" date="2024-01" db="EMBL/GenBank/DDBJ databases">
        <title>The genomes of 5 underutilized Papilionoideae crops provide insights into root nodulation and disease resistanc.</title>
        <authorList>
            <person name="Yuan L."/>
        </authorList>
    </citation>
    <scope>NUCLEOTIDE SEQUENCE [LARGE SCALE GENOMIC DNA]</scope>
    <source>
        <strain evidence="12">ZHUSHIDOU_FW_LH</strain>
        <tissue evidence="12">Leaf</tissue>
    </source>
</reference>
<evidence type="ECO:0000256" key="5">
    <source>
        <dbReference type="ARBA" id="ARBA00022801"/>
    </source>
</evidence>
<feature type="region of interest" description="Disordered" evidence="10">
    <location>
        <begin position="155"/>
        <end position="179"/>
    </location>
</feature>
<dbReference type="EMBL" id="JAYWIO010000005">
    <property type="protein sequence ID" value="KAK7260227.1"/>
    <property type="molecule type" value="Genomic_DNA"/>
</dbReference>
<dbReference type="Gene3D" id="3.40.1190.20">
    <property type="match status" value="1"/>
</dbReference>
<keyword evidence="6 9" id="KW-0067">ATP-binding</keyword>
<organism evidence="12 13">
    <name type="scientific">Crotalaria pallida</name>
    <name type="common">Smooth rattlebox</name>
    <name type="synonym">Crotalaria striata</name>
    <dbReference type="NCBI Taxonomy" id="3830"/>
    <lineage>
        <taxon>Eukaryota</taxon>
        <taxon>Viridiplantae</taxon>
        <taxon>Streptophyta</taxon>
        <taxon>Embryophyta</taxon>
        <taxon>Tracheophyta</taxon>
        <taxon>Spermatophyta</taxon>
        <taxon>Magnoliopsida</taxon>
        <taxon>eudicotyledons</taxon>
        <taxon>Gunneridae</taxon>
        <taxon>Pentapetalae</taxon>
        <taxon>rosids</taxon>
        <taxon>fabids</taxon>
        <taxon>Fabales</taxon>
        <taxon>Fabaceae</taxon>
        <taxon>Papilionoideae</taxon>
        <taxon>50 kb inversion clade</taxon>
        <taxon>genistoids sensu lato</taxon>
        <taxon>core genistoids</taxon>
        <taxon>Crotalarieae</taxon>
        <taxon>Crotalaria</taxon>
    </lineage>
</organism>
<accession>A0AAN9HZN6</accession>
<evidence type="ECO:0000256" key="8">
    <source>
        <dbReference type="ARBA" id="ARBA00023295"/>
    </source>
</evidence>
<dbReference type="Pfam" id="PF12899">
    <property type="entry name" value="Glyco_hydro_100"/>
    <property type="match status" value="1"/>
</dbReference>
<dbReference type="GO" id="GO:0004001">
    <property type="term" value="F:adenosine kinase activity"/>
    <property type="evidence" value="ECO:0007669"/>
    <property type="project" value="UniProtKB-UniRule"/>
</dbReference>
<evidence type="ECO:0000313" key="12">
    <source>
        <dbReference type="EMBL" id="KAK7260227.1"/>
    </source>
</evidence>
<feature type="compositionally biased region" description="Basic residues" evidence="10">
    <location>
        <begin position="168"/>
        <end position="179"/>
    </location>
</feature>
<dbReference type="InterPro" id="IPR029056">
    <property type="entry name" value="Ribokinase-like"/>
</dbReference>
<keyword evidence="9" id="KW-0460">Magnesium</keyword>
<dbReference type="GO" id="GO:0006144">
    <property type="term" value="P:purine nucleobase metabolic process"/>
    <property type="evidence" value="ECO:0007669"/>
    <property type="project" value="TreeGrafter"/>
</dbReference>
<evidence type="ECO:0000256" key="6">
    <source>
        <dbReference type="ARBA" id="ARBA00022840"/>
    </source>
</evidence>
<dbReference type="GO" id="GO:0033926">
    <property type="term" value="F:endo-alpha-N-acetylgalactosaminidase activity"/>
    <property type="evidence" value="ECO:0007669"/>
    <property type="project" value="InterPro"/>
</dbReference>
<comment type="caution">
    <text evidence="12">The sequence shown here is derived from an EMBL/GenBank/DDBJ whole genome shotgun (WGS) entry which is preliminary data.</text>
</comment>
<comment type="function">
    <text evidence="9">ATP dependent phosphorylation of adenosine and other related nucleoside analogs to monophosphate derivatives.</text>
</comment>
<dbReference type="PANTHER" id="PTHR45769">
    <property type="entry name" value="ADENOSINE KINASE"/>
    <property type="match status" value="1"/>
</dbReference>
<keyword evidence="9" id="KW-0660">Purine salvage</keyword>
<comment type="cofactor">
    <cofactor evidence="9">
        <name>Mg(2+)</name>
        <dbReference type="ChEBI" id="CHEBI:18420"/>
    </cofactor>
</comment>
<feature type="chain" id="PRO_5042976050" description="Adenosine kinase" evidence="11">
    <location>
        <begin position="16"/>
        <end position="179"/>
    </location>
</feature>
<comment type="pathway">
    <text evidence="9">Purine metabolism; AMP biosynthesis via salvage pathway; AMP from adenosine: step 1/1.</text>
</comment>
<keyword evidence="3 9" id="KW-0547">Nucleotide-binding</keyword>
<dbReference type="GO" id="GO:0005829">
    <property type="term" value="C:cytosol"/>
    <property type="evidence" value="ECO:0007669"/>
    <property type="project" value="TreeGrafter"/>
</dbReference>
<keyword evidence="7" id="KW-0119">Carbohydrate metabolism</keyword>
<keyword evidence="13" id="KW-1185">Reference proteome</keyword>